<evidence type="ECO:0000313" key="3">
    <source>
        <dbReference type="Proteomes" id="UP000013232"/>
    </source>
</evidence>
<dbReference type="SUPFAM" id="SSF54427">
    <property type="entry name" value="NTF2-like"/>
    <property type="match status" value="1"/>
</dbReference>
<dbReference type="Pfam" id="PF13577">
    <property type="entry name" value="SnoaL_4"/>
    <property type="match status" value="1"/>
</dbReference>
<dbReference type="EMBL" id="AMXE01000072">
    <property type="protein sequence ID" value="ENO85565.1"/>
    <property type="molecule type" value="Genomic_DNA"/>
</dbReference>
<dbReference type="eggNOG" id="COG5517">
    <property type="taxonomic scope" value="Bacteria"/>
</dbReference>
<sequence length="175" mass="19629">MNLEQLQDAFACIQAKQALHELNVRYCEGVDRRDRKALAALWWPDSEIDFGLFKGSGEQFAEAISAPNPAVEISYHFASNELFELDGEQATGRSYVIGVTCTVDEQGGRTDRMVGGRYLDRYARRGGAWKFSRRLFVVDWMVNQPGSAIWDQGIGALAARGRPDRGDVSYDFLRA</sequence>
<feature type="domain" description="SnoaL-like" evidence="1">
    <location>
        <begin position="14"/>
        <end position="134"/>
    </location>
</feature>
<evidence type="ECO:0000313" key="2">
    <source>
        <dbReference type="EMBL" id="ENO85565.1"/>
    </source>
</evidence>
<accession>N6Y1Z4</accession>
<protein>
    <recommendedName>
        <fullName evidence="1">SnoaL-like domain-containing protein</fullName>
    </recommendedName>
</protein>
<dbReference type="RefSeq" id="WP_004342338.1">
    <property type="nucleotide sequence ID" value="NZ_AMXE01000072.1"/>
</dbReference>
<organism evidence="2 3">
    <name type="scientific">Thauera linaloolentis (strain DSM 12138 / JCM 21573 / CCUG 41526 / CIP 105981 / IAM 15112 / NBRC 102519 / 47Lol)</name>
    <dbReference type="NCBI Taxonomy" id="1123367"/>
    <lineage>
        <taxon>Bacteria</taxon>
        <taxon>Pseudomonadati</taxon>
        <taxon>Pseudomonadota</taxon>
        <taxon>Betaproteobacteria</taxon>
        <taxon>Rhodocyclales</taxon>
        <taxon>Zoogloeaceae</taxon>
        <taxon>Thauera</taxon>
    </lineage>
</organism>
<reference evidence="2 3" key="1">
    <citation type="submission" date="2012-09" db="EMBL/GenBank/DDBJ databases">
        <title>Draft Genome Sequences of 6 Strains from Genus Thauera.</title>
        <authorList>
            <person name="Liu B."/>
            <person name="Shapleigh J.P."/>
            <person name="Frostegard A.H."/>
        </authorList>
    </citation>
    <scope>NUCLEOTIDE SEQUENCE [LARGE SCALE GENOMIC DNA]</scope>
    <source>
        <strain evidence="3">47Lol / DSM 12138</strain>
    </source>
</reference>
<dbReference type="InterPro" id="IPR032710">
    <property type="entry name" value="NTF2-like_dom_sf"/>
</dbReference>
<gene>
    <name evidence="2" type="ORF">C666_15075</name>
</gene>
<dbReference type="InterPro" id="IPR037401">
    <property type="entry name" value="SnoaL-like"/>
</dbReference>
<name>N6Y1Z4_THAL4</name>
<dbReference type="OrthoDB" id="1492465at2"/>
<evidence type="ECO:0000259" key="1">
    <source>
        <dbReference type="Pfam" id="PF13577"/>
    </source>
</evidence>
<proteinExistence type="predicted"/>
<dbReference type="CDD" id="cd00531">
    <property type="entry name" value="NTF2_like"/>
    <property type="match status" value="1"/>
</dbReference>
<dbReference type="STRING" id="1123367.GCA_000621305_02697"/>
<comment type="caution">
    <text evidence="2">The sequence shown here is derived from an EMBL/GenBank/DDBJ whole genome shotgun (WGS) entry which is preliminary data.</text>
</comment>
<dbReference type="AlphaFoldDB" id="N6Y1Z4"/>
<dbReference type="Proteomes" id="UP000013232">
    <property type="component" value="Unassembled WGS sequence"/>
</dbReference>
<keyword evidence="3" id="KW-1185">Reference proteome</keyword>
<dbReference type="Gene3D" id="3.10.450.50">
    <property type="match status" value="1"/>
</dbReference>